<feature type="domain" description="Glycosyltransferase 2-like" evidence="1">
    <location>
        <begin position="12"/>
        <end position="139"/>
    </location>
</feature>
<keyword evidence="3" id="KW-1185">Reference proteome</keyword>
<proteinExistence type="predicted"/>
<comment type="caution">
    <text evidence="2">The sequence shown here is derived from an EMBL/GenBank/DDBJ whole genome shotgun (WGS) entry which is preliminary data.</text>
</comment>
<evidence type="ECO:0000259" key="1">
    <source>
        <dbReference type="Pfam" id="PF00535"/>
    </source>
</evidence>
<dbReference type="CDD" id="cd00761">
    <property type="entry name" value="Glyco_tranf_GTA_type"/>
    <property type="match status" value="1"/>
</dbReference>
<dbReference type="AlphaFoldDB" id="A0A3E0D6W8"/>
<name>A0A3E0D6W8_9GAMM</name>
<dbReference type="InterPro" id="IPR029044">
    <property type="entry name" value="Nucleotide-diphossugar_trans"/>
</dbReference>
<protein>
    <submittedName>
        <fullName evidence="2">Glycosyl transferase family 2</fullName>
    </submittedName>
</protein>
<dbReference type="EMBL" id="QUNG01000021">
    <property type="protein sequence ID" value="REG78450.1"/>
    <property type="molecule type" value="Genomic_DNA"/>
</dbReference>
<dbReference type="Gene3D" id="3.90.550.10">
    <property type="entry name" value="Spore Coat Polysaccharide Biosynthesis Protein SpsA, Chain A"/>
    <property type="match status" value="1"/>
</dbReference>
<organism evidence="2 3">
    <name type="scientific">Marinomonas pollencensis</name>
    <dbReference type="NCBI Taxonomy" id="491954"/>
    <lineage>
        <taxon>Bacteria</taxon>
        <taxon>Pseudomonadati</taxon>
        <taxon>Pseudomonadota</taxon>
        <taxon>Gammaproteobacteria</taxon>
        <taxon>Oceanospirillales</taxon>
        <taxon>Oceanospirillaceae</taxon>
        <taxon>Marinomonas</taxon>
    </lineage>
</organism>
<keyword evidence="2" id="KW-0808">Transferase</keyword>
<evidence type="ECO:0000313" key="3">
    <source>
        <dbReference type="Proteomes" id="UP000256542"/>
    </source>
</evidence>
<dbReference type="GO" id="GO:0016740">
    <property type="term" value="F:transferase activity"/>
    <property type="evidence" value="ECO:0007669"/>
    <property type="project" value="UniProtKB-KW"/>
</dbReference>
<evidence type="ECO:0000313" key="2">
    <source>
        <dbReference type="EMBL" id="REG78450.1"/>
    </source>
</evidence>
<sequence length="272" mass="30866">MSVYVSLTAINQRLSVLRYTLMSLLEQSYKPDYIVLNLSKDAYLLDEGVHQLPDWLTAMESNGVSINWVENTGSYRKLLPVFRSITPEDILVTCDDDVIYGEDWLKHLLQAAEQHPDDIVCGRARKPVNSPLGGYQSYLNWPLAEAGTHKLHLIPIGIAGIVYRKKLLKDSIIASQAFLTEAPKQDDLWYRHASLALGTKVFVAPGVNAQVYPINTPEELSRTNTVTAVIRTWDNFMFALFSKFKTRLKAYLGIKVCDNDHVIKRLELFKTH</sequence>
<dbReference type="Proteomes" id="UP000256542">
    <property type="component" value="Unassembled WGS sequence"/>
</dbReference>
<dbReference type="OrthoDB" id="5465469at2"/>
<dbReference type="RefSeq" id="WP_115899194.1">
    <property type="nucleotide sequence ID" value="NZ_QUNG01000021.1"/>
</dbReference>
<dbReference type="InterPro" id="IPR001173">
    <property type="entry name" value="Glyco_trans_2-like"/>
</dbReference>
<dbReference type="SUPFAM" id="SSF53448">
    <property type="entry name" value="Nucleotide-diphospho-sugar transferases"/>
    <property type="match status" value="1"/>
</dbReference>
<gene>
    <name evidence="2" type="ORF">DFP81_1215</name>
</gene>
<accession>A0A3E0D6W8</accession>
<dbReference type="Pfam" id="PF00535">
    <property type="entry name" value="Glycos_transf_2"/>
    <property type="match status" value="1"/>
</dbReference>
<reference evidence="2 3" key="1">
    <citation type="submission" date="2018-08" db="EMBL/GenBank/DDBJ databases">
        <title>Genomic Encyclopedia of Type Strains, Phase III (KMG-III): the genomes of soil and plant-associated and newly described type strains.</title>
        <authorList>
            <person name="Whitman W."/>
        </authorList>
    </citation>
    <scope>NUCLEOTIDE SEQUENCE [LARGE SCALE GENOMIC DNA]</scope>
    <source>
        <strain evidence="2 3">CECT 7375</strain>
    </source>
</reference>